<gene>
    <name evidence="2" type="ORF">J2S59_001441</name>
</gene>
<name>A0ABT9NMI6_9ACTN</name>
<proteinExistence type="predicted"/>
<protein>
    <submittedName>
        <fullName evidence="2">Uncharacterized protein</fullName>
    </submittedName>
</protein>
<organism evidence="2 3">
    <name type="scientific">Nocardioides massiliensis</name>
    <dbReference type="NCBI Taxonomy" id="1325935"/>
    <lineage>
        <taxon>Bacteria</taxon>
        <taxon>Bacillati</taxon>
        <taxon>Actinomycetota</taxon>
        <taxon>Actinomycetes</taxon>
        <taxon>Propionibacteriales</taxon>
        <taxon>Nocardioidaceae</taxon>
        <taxon>Nocardioides</taxon>
    </lineage>
</organism>
<accession>A0ABT9NMI6</accession>
<evidence type="ECO:0000313" key="2">
    <source>
        <dbReference type="EMBL" id="MDP9821632.1"/>
    </source>
</evidence>
<feature type="region of interest" description="Disordered" evidence="1">
    <location>
        <begin position="72"/>
        <end position="105"/>
    </location>
</feature>
<keyword evidence="3" id="KW-1185">Reference proteome</keyword>
<evidence type="ECO:0000256" key="1">
    <source>
        <dbReference type="SAM" id="MobiDB-lite"/>
    </source>
</evidence>
<comment type="caution">
    <text evidence="2">The sequence shown here is derived from an EMBL/GenBank/DDBJ whole genome shotgun (WGS) entry which is preliminary data.</text>
</comment>
<sequence length="105" mass="11339">MEQLVDERTRWRDVLSQGLQLGERLTLGFDHESRSTGGEVQPITRPQTQGSPDLGRNDESSLFAQDNRGIHAAMIPPAPPKRHGESTQVAPAVGSRGECPAPEGA</sequence>
<feature type="region of interest" description="Disordered" evidence="1">
    <location>
        <begin position="30"/>
        <end position="60"/>
    </location>
</feature>
<reference evidence="2 3" key="1">
    <citation type="submission" date="2023-07" db="EMBL/GenBank/DDBJ databases">
        <title>Sequencing the genomes of 1000 actinobacteria strains.</title>
        <authorList>
            <person name="Klenk H.-P."/>
        </authorList>
    </citation>
    <scope>NUCLEOTIDE SEQUENCE [LARGE SCALE GENOMIC DNA]</scope>
    <source>
        <strain evidence="2 3">GD13</strain>
    </source>
</reference>
<evidence type="ECO:0000313" key="3">
    <source>
        <dbReference type="Proteomes" id="UP001240447"/>
    </source>
</evidence>
<dbReference type="EMBL" id="JAUSQM010000001">
    <property type="protein sequence ID" value="MDP9821632.1"/>
    <property type="molecule type" value="Genomic_DNA"/>
</dbReference>
<dbReference type="Proteomes" id="UP001240447">
    <property type="component" value="Unassembled WGS sequence"/>
</dbReference>